<dbReference type="EMBL" id="JBHSWB010000003">
    <property type="protein sequence ID" value="MFC6663587.1"/>
    <property type="molecule type" value="Genomic_DNA"/>
</dbReference>
<feature type="domain" description="Acetyl-CoA dehydrogenase-like C-terminal" evidence="1">
    <location>
        <begin position="3"/>
        <end position="93"/>
    </location>
</feature>
<protein>
    <submittedName>
        <fullName evidence="2">Acyl-CoA dehydrogenase C-terminal domain-containing protein</fullName>
    </submittedName>
</protein>
<sequence>MQGLLRRAAELGPERTLAGGHSALQLLGGAVVGWMWLRQGAAAARALAGATGEEADFYRGKLQAARFFALHELPALRVHIDLLNAADPTALDMSPNWF</sequence>
<dbReference type="Proteomes" id="UP001596317">
    <property type="component" value="Unassembled WGS sequence"/>
</dbReference>
<evidence type="ECO:0000313" key="2">
    <source>
        <dbReference type="EMBL" id="MFC6663587.1"/>
    </source>
</evidence>
<proteinExistence type="predicted"/>
<dbReference type="PANTHER" id="PTHR42803:SF3">
    <property type="entry name" value="ACYL-COA DEHYDROGENASE-RELATED"/>
    <property type="match status" value="1"/>
</dbReference>
<gene>
    <name evidence="2" type="ORF">ACFP90_26580</name>
</gene>
<accession>A0ABW1ZSX0</accession>
<keyword evidence="3" id="KW-1185">Reference proteome</keyword>
<organism evidence="2 3">
    <name type="scientific">Deinococcus multiflagellatus</name>
    <dbReference type="NCBI Taxonomy" id="1656887"/>
    <lineage>
        <taxon>Bacteria</taxon>
        <taxon>Thermotogati</taxon>
        <taxon>Deinococcota</taxon>
        <taxon>Deinococci</taxon>
        <taxon>Deinococcales</taxon>
        <taxon>Deinococcaceae</taxon>
        <taxon>Deinococcus</taxon>
    </lineage>
</organism>
<evidence type="ECO:0000259" key="1">
    <source>
        <dbReference type="Pfam" id="PF12806"/>
    </source>
</evidence>
<dbReference type="InterPro" id="IPR052166">
    <property type="entry name" value="Diverse_Acyl-CoA_DH"/>
</dbReference>
<evidence type="ECO:0000313" key="3">
    <source>
        <dbReference type="Proteomes" id="UP001596317"/>
    </source>
</evidence>
<dbReference type="RefSeq" id="WP_380059287.1">
    <property type="nucleotide sequence ID" value="NZ_JBHSWB010000003.1"/>
</dbReference>
<comment type="caution">
    <text evidence="2">The sequence shown here is derived from an EMBL/GenBank/DDBJ whole genome shotgun (WGS) entry which is preliminary data.</text>
</comment>
<name>A0ABW1ZSX0_9DEIO</name>
<dbReference type="PANTHER" id="PTHR42803">
    <property type="entry name" value="ACYL-COA DEHYDROGENASE"/>
    <property type="match status" value="1"/>
</dbReference>
<reference evidence="3" key="1">
    <citation type="journal article" date="2019" name="Int. J. Syst. Evol. Microbiol.">
        <title>The Global Catalogue of Microorganisms (GCM) 10K type strain sequencing project: providing services to taxonomists for standard genome sequencing and annotation.</title>
        <authorList>
            <consortium name="The Broad Institute Genomics Platform"/>
            <consortium name="The Broad Institute Genome Sequencing Center for Infectious Disease"/>
            <person name="Wu L."/>
            <person name="Ma J."/>
        </authorList>
    </citation>
    <scope>NUCLEOTIDE SEQUENCE [LARGE SCALE GENOMIC DNA]</scope>
    <source>
        <strain evidence="3">CCUG 63830</strain>
    </source>
</reference>
<dbReference type="Pfam" id="PF12806">
    <property type="entry name" value="Acyl-CoA_dh_C"/>
    <property type="match status" value="1"/>
</dbReference>
<dbReference type="InterPro" id="IPR025878">
    <property type="entry name" value="Acyl-CoA_dh-like_C_dom"/>
</dbReference>